<name>A0A7W6VBT7_RHIET</name>
<dbReference type="EMBL" id="JACIID010000008">
    <property type="protein sequence ID" value="MBB4537019.1"/>
    <property type="molecule type" value="Genomic_DNA"/>
</dbReference>
<sequence>MVRTHVFASITVDCSGLGFADRQTALQEIVEELRVICDDAPGGAFAHPALDVLPRTISSSSISIARADNHCWERIIRELVQLRATMRRLRADAASTAH</sequence>
<protein>
    <submittedName>
        <fullName evidence="1">Uncharacterized protein</fullName>
    </submittedName>
</protein>
<gene>
    <name evidence="1" type="ORF">GGE46_003964</name>
    <name evidence="2" type="ORF">GGE57_003783</name>
</gene>
<comment type="caution">
    <text evidence="1">The sequence shown here is derived from an EMBL/GenBank/DDBJ whole genome shotgun (WGS) entry which is preliminary data.</text>
</comment>
<evidence type="ECO:0000313" key="4">
    <source>
        <dbReference type="Proteomes" id="UP000557344"/>
    </source>
</evidence>
<organism evidence="1 4">
    <name type="scientific">Rhizobium etli</name>
    <dbReference type="NCBI Taxonomy" id="29449"/>
    <lineage>
        <taxon>Bacteria</taxon>
        <taxon>Pseudomonadati</taxon>
        <taxon>Pseudomonadota</taxon>
        <taxon>Alphaproteobacteria</taxon>
        <taxon>Hyphomicrobiales</taxon>
        <taxon>Rhizobiaceae</taxon>
        <taxon>Rhizobium/Agrobacterium group</taxon>
        <taxon>Rhizobium</taxon>
    </lineage>
</organism>
<dbReference type="EMBL" id="JACIHU010000008">
    <property type="protein sequence ID" value="MBB4481368.1"/>
    <property type="molecule type" value="Genomic_DNA"/>
</dbReference>
<evidence type="ECO:0000313" key="2">
    <source>
        <dbReference type="EMBL" id="MBB4537019.1"/>
    </source>
</evidence>
<dbReference type="Proteomes" id="UP000523431">
    <property type="component" value="Unassembled WGS sequence"/>
</dbReference>
<dbReference type="AlphaFoldDB" id="A0A7W6VBT7"/>
<accession>A0A7W6VBT7</accession>
<dbReference type="RefSeq" id="WP_183843043.1">
    <property type="nucleotide sequence ID" value="NZ_JACIHU010000008.1"/>
</dbReference>
<evidence type="ECO:0000313" key="1">
    <source>
        <dbReference type="EMBL" id="MBB4481368.1"/>
    </source>
</evidence>
<reference evidence="3 4" key="1">
    <citation type="submission" date="2020-08" db="EMBL/GenBank/DDBJ databases">
        <title>Genomic Encyclopedia of Type Strains, Phase IV (KMG-V): Genome sequencing to study the core and pangenomes of soil and plant-associated prokaryotes.</title>
        <authorList>
            <person name="Whitman W."/>
        </authorList>
    </citation>
    <scope>NUCLEOTIDE SEQUENCE [LARGE SCALE GENOMIC DNA]</scope>
    <source>
        <strain evidence="1 4">SEMIA 471</strain>
        <strain evidence="2 3">SEMIA 489</strain>
    </source>
</reference>
<dbReference type="Proteomes" id="UP000557344">
    <property type="component" value="Unassembled WGS sequence"/>
</dbReference>
<evidence type="ECO:0000313" key="3">
    <source>
        <dbReference type="Proteomes" id="UP000523431"/>
    </source>
</evidence>
<proteinExistence type="predicted"/>